<organism evidence="5 6">
    <name type="scientific">Trichostrongylus colubriformis</name>
    <name type="common">Black scour worm</name>
    <dbReference type="NCBI Taxonomy" id="6319"/>
    <lineage>
        <taxon>Eukaryota</taxon>
        <taxon>Metazoa</taxon>
        <taxon>Ecdysozoa</taxon>
        <taxon>Nematoda</taxon>
        <taxon>Chromadorea</taxon>
        <taxon>Rhabditida</taxon>
        <taxon>Rhabditina</taxon>
        <taxon>Rhabditomorpha</taxon>
        <taxon>Strongyloidea</taxon>
        <taxon>Trichostrongylidae</taxon>
        <taxon>Trichostrongylus</taxon>
    </lineage>
</organism>
<dbReference type="PANTHER" id="PTHR24171">
    <property type="entry name" value="ANKYRIN REPEAT DOMAIN-CONTAINING PROTEIN 39-RELATED"/>
    <property type="match status" value="1"/>
</dbReference>
<feature type="region of interest" description="Disordered" evidence="4">
    <location>
        <begin position="251"/>
        <end position="271"/>
    </location>
</feature>
<sequence length="271" mass="29135">MSVRVRFSAARPGVAYVGERTSESSGMVAEILSKPMPPLHKEDNFRMDGHTAASIGDVTVIEALLTSKKLDPNEKNIAEWTPLLYAAYLGHNNVCAVLIGAGAKIDECNHRGQTALMMASSCGNLQVVRLLIEHGASINRSDSRDRQALHYASSCSQNVVAETLLQAGADPNAADVDGMTPLMEACGSGHELTTLSLLEYGGDPFLKNNRGEDCQAVAGEETKIQQLLTEHIQRRTATAFSSGIQFRISTNAKKTKNARRTTGGDESRSTC</sequence>
<dbReference type="PROSITE" id="PS50297">
    <property type="entry name" value="ANK_REP_REGION"/>
    <property type="match status" value="2"/>
</dbReference>
<dbReference type="Proteomes" id="UP001331761">
    <property type="component" value="Unassembled WGS sequence"/>
</dbReference>
<proteinExistence type="predicted"/>
<dbReference type="InterPro" id="IPR002110">
    <property type="entry name" value="Ankyrin_rpt"/>
</dbReference>
<dbReference type="SMART" id="SM00248">
    <property type="entry name" value="ANK"/>
    <property type="match status" value="5"/>
</dbReference>
<evidence type="ECO:0000256" key="1">
    <source>
        <dbReference type="ARBA" id="ARBA00022737"/>
    </source>
</evidence>
<evidence type="ECO:0000313" key="5">
    <source>
        <dbReference type="EMBL" id="KAK5977688.1"/>
    </source>
</evidence>
<feature type="repeat" description="ANK" evidence="3">
    <location>
        <begin position="111"/>
        <end position="143"/>
    </location>
</feature>
<keyword evidence="6" id="KW-1185">Reference proteome</keyword>
<name>A0AAN8INT2_TRICO</name>
<dbReference type="PROSITE" id="PS50088">
    <property type="entry name" value="ANK_REPEAT"/>
    <property type="match status" value="4"/>
</dbReference>
<dbReference type="SUPFAM" id="SSF48403">
    <property type="entry name" value="Ankyrin repeat"/>
    <property type="match status" value="1"/>
</dbReference>
<evidence type="ECO:0000256" key="4">
    <source>
        <dbReference type="SAM" id="MobiDB-lite"/>
    </source>
</evidence>
<dbReference type="Gene3D" id="1.25.40.20">
    <property type="entry name" value="Ankyrin repeat-containing domain"/>
    <property type="match status" value="2"/>
</dbReference>
<protein>
    <submittedName>
        <fullName evidence="5">Ankyrin repeat protein</fullName>
    </submittedName>
</protein>
<evidence type="ECO:0000313" key="6">
    <source>
        <dbReference type="Proteomes" id="UP001331761"/>
    </source>
</evidence>
<accession>A0AAN8INT2</accession>
<feature type="repeat" description="ANK" evidence="3">
    <location>
        <begin position="144"/>
        <end position="176"/>
    </location>
</feature>
<dbReference type="PANTHER" id="PTHR24171:SF9">
    <property type="entry name" value="ANKYRIN REPEAT DOMAIN-CONTAINING PROTEIN 39"/>
    <property type="match status" value="1"/>
</dbReference>
<evidence type="ECO:0000256" key="3">
    <source>
        <dbReference type="PROSITE-ProRule" id="PRU00023"/>
    </source>
</evidence>
<evidence type="ECO:0000256" key="2">
    <source>
        <dbReference type="ARBA" id="ARBA00023043"/>
    </source>
</evidence>
<dbReference type="EMBL" id="WIXE01010283">
    <property type="protein sequence ID" value="KAK5977688.1"/>
    <property type="molecule type" value="Genomic_DNA"/>
</dbReference>
<feature type="compositionally biased region" description="Basic and acidic residues" evidence="4">
    <location>
        <begin position="262"/>
        <end position="271"/>
    </location>
</feature>
<dbReference type="AlphaFoldDB" id="A0AAN8INT2"/>
<reference evidence="5 6" key="1">
    <citation type="submission" date="2019-10" db="EMBL/GenBank/DDBJ databases">
        <title>Assembly and Annotation for the nematode Trichostrongylus colubriformis.</title>
        <authorList>
            <person name="Martin J."/>
        </authorList>
    </citation>
    <scope>NUCLEOTIDE SEQUENCE [LARGE SCALE GENOMIC DNA]</scope>
    <source>
        <strain evidence="5">G859</strain>
        <tissue evidence="5">Whole worm</tissue>
    </source>
</reference>
<comment type="caution">
    <text evidence="5">The sequence shown here is derived from an EMBL/GenBank/DDBJ whole genome shotgun (WGS) entry which is preliminary data.</text>
</comment>
<dbReference type="InterPro" id="IPR036770">
    <property type="entry name" value="Ankyrin_rpt-contain_sf"/>
</dbReference>
<keyword evidence="2 3" id="KW-0040">ANK repeat</keyword>
<feature type="repeat" description="ANK" evidence="3">
    <location>
        <begin position="177"/>
        <end position="209"/>
    </location>
</feature>
<keyword evidence="1" id="KW-0677">Repeat</keyword>
<feature type="repeat" description="ANK" evidence="3">
    <location>
        <begin position="78"/>
        <end position="110"/>
    </location>
</feature>
<dbReference type="PRINTS" id="PR01415">
    <property type="entry name" value="ANKYRIN"/>
</dbReference>
<gene>
    <name evidence="5" type="ORF">GCK32_015130</name>
</gene>
<dbReference type="Pfam" id="PF12796">
    <property type="entry name" value="Ank_2"/>
    <property type="match status" value="2"/>
</dbReference>